<sequence>MRPTNVAFRFALLLWIMISAPTFSQEGGPEKGQIELASVSAKVWGSYTIRHMQFPSEKWEFYVVVVPKDVRQGTLIEMAKDFYNKFPKTRARFFSDEEHIQQYVDRDKYMNDNSGKVPEVEFPDSTWVKNHLLGNINNRSTKYNRQWMLENRYGSRIELLP</sequence>
<feature type="signal peptide" evidence="1">
    <location>
        <begin position="1"/>
        <end position="24"/>
    </location>
</feature>
<accession>A0A432XJH6</accession>
<evidence type="ECO:0000313" key="2">
    <source>
        <dbReference type="EMBL" id="RUO48924.1"/>
    </source>
</evidence>
<protein>
    <submittedName>
        <fullName evidence="2">Uncharacterized protein</fullName>
    </submittedName>
</protein>
<proteinExistence type="predicted"/>
<gene>
    <name evidence="2" type="ORF">CWE25_13070</name>
</gene>
<dbReference type="AlphaFoldDB" id="A0A432XJH6"/>
<organism evidence="2 3">
    <name type="scientific">Idiomarina fontislapidosi</name>
    <dbReference type="NCBI Taxonomy" id="263723"/>
    <lineage>
        <taxon>Bacteria</taxon>
        <taxon>Pseudomonadati</taxon>
        <taxon>Pseudomonadota</taxon>
        <taxon>Gammaproteobacteria</taxon>
        <taxon>Alteromonadales</taxon>
        <taxon>Idiomarinaceae</taxon>
        <taxon>Idiomarina</taxon>
    </lineage>
</organism>
<keyword evidence="3" id="KW-1185">Reference proteome</keyword>
<comment type="caution">
    <text evidence="2">The sequence shown here is derived from an EMBL/GenBank/DDBJ whole genome shotgun (WGS) entry which is preliminary data.</text>
</comment>
<dbReference type="OrthoDB" id="9920410at2"/>
<dbReference type="Proteomes" id="UP000287330">
    <property type="component" value="Unassembled WGS sequence"/>
</dbReference>
<dbReference type="EMBL" id="PIPV01000019">
    <property type="protein sequence ID" value="RUO48924.1"/>
    <property type="molecule type" value="Genomic_DNA"/>
</dbReference>
<reference evidence="3" key="1">
    <citation type="journal article" date="2018" name="Front. Microbiol.">
        <title>Genome-Based Analysis Reveals the Taxonomy and Diversity of the Family Idiomarinaceae.</title>
        <authorList>
            <person name="Liu Y."/>
            <person name="Lai Q."/>
            <person name="Shao Z."/>
        </authorList>
    </citation>
    <scope>NUCLEOTIDE SEQUENCE [LARGE SCALE GENOMIC DNA]</scope>
    <source>
        <strain evidence="3">F23</strain>
    </source>
</reference>
<keyword evidence="1" id="KW-0732">Signal</keyword>
<dbReference type="RefSeq" id="WP_110576502.1">
    <property type="nucleotide sequence ID" value="NZ_PIPV01000019.1"/>
</dbReference>
<evidence type="ECO:0000313" key="3">
    <source>
        <dbReference type="Proteomes" id="UP000287330"/>
    </source>
</evidence>
<feature type="chain" id="PRO_5019189936" evidence="1">
    <location>
        <begin position="25"/>
        <end position="161"/>
    </location>
</feature>
<name>A0A432XJH6_9GAMM</name>
<evidence type="ECO:0000256" key="1">
    <source>
        <dbReference type="SAM" id="SignalP"/>
    </source>
</evidence>